<accession>A0A0R1W7T8</accession>
<sequence length="257" mass="30632">MPSKYTDEIENSSCTRRAFSMGRKSKYSAKEKLLILREVSQYGITDTSTRYKIDRKTIGRWRLLYKYQGLSGLQSGHHNQSYSREFKYSLVEQYHQSNDSVELFAIKHGLRSRTQLKEWIIQYNESNLGASMPRKRDSKMTGRKTSFEERLTIIEELIKHDINYNWAVEKYHVSYHQVYGWYHKYLKSGNNPESLRDRRGKTKPEKEWTEVDRLKAENRLLKAQLQNQEMEIAFAKKLVEIRNREVNKNSSSRPFKN</sequence>
<dbReference type="InterPro" id="IPR055247">
    <property type="entry name" value="InsJ-like_HTH"/>
</dbReference>
<comment type="caution">
    <text evidence="4">The sequence shown here is derived from an EMBL/GenBank/DDBJ whole genome shotgun (WGS) entry which is preliminary data.</text>
</comment>
<dbReference type="PANTHER" id="PTHR33795:SF1">
    <property type="entry name" value="INSERTION ELEMENT IS150 PROTEIN INSJ"/>
    <property type="match status" value="1"/>
</dbReference>
<dbReference type="PATRIC" id="fig|1423779.3.peg.1699"/>
<dbReference type="EMBL" id="AZGE01000057">
    <property type="protein sequence ID" value="KRM13976.1"/>
    <property type="molecule type" value="Genomic_DNA"/>
</dbReference>
<dbReference type="InterPro" id="IPR010921">
    <property type="entry name" value="Trp_repressor/repl_initiator"/>
</dbReference>
<evidence type="ECO:0000313" key="4">
    <source>
        <dbReference type="EMBL" id="KRM13976.1"/>
    </source>
</evidence>
<dbReference type="InterPro" id="IPR036388">
    <property type="entry name" value="WH-like_DNA-bd_sf"/>
</dbReference>
<organism evidence="4 5">
    <name type="scientific">Limosilactobacillus oris DSM 4864</name>
    <dbReference type="NCBI Taxonomy" id="1423779"/>
    <lineage>
        <taxon>Bacteria</taxon>
        <taxon>Bacillati</taxon>
        <taxon>Bacillota</taxon>
        <taxon>Bacilli</taxon>
        <taxon>Lactobacillales</taxon>
        <taxon>Lactobacillaceae</taxon>
        <taxon>Limosilactobacillus</taxon>
    </lineage>
</organism>
<dbReference type="GO" id="GO:0043565">
    <property type="term" value="F:sequence-specific DNA binding"/>
    <property type="evidence" value="ECO:0007669"/>
    <property type="project" value="InterPro"/>
</dbReference>
<dbReference type="Gene3D" id="1.10.10.10">
    <property type="entry name" value="Winged helix-like DNA-binding domain superfamily/Winged helix DNA-binding domain"/>
    <property type="match status" value="2"/>
</dbReference>
<evidence type="ECO:0000256" key="2">
    <source>
        <dbReference type="SAM" id="Coils"/>
    </source>
</evidence>
<dbReference type="Proteomes" id="UP000050973">
    <property type="component" value="Unassembled WGS sequence"/>
</dbReference>
<dbReference type="SUPFAM" id="SSF48295">
    <property type="entry name" value="TrpR-like"/>
    <property type="match status" value="3"/>
</dbReference>
<reference evidence="4 5" key="1">
    <citation type="journal article" date="2015" name="Genome Announc.">
        <title>Expanding the biotechnology potential of lactobacilli through comparative genomics of 213 strains and associated genera.</title>
        <authorList>
            <person name="Sun Z."/>
            <person name="Harris H.M."/>
            <person name="McCann A."/>
            <person name="Guo C."/>
            <person name="Argimon S."/>
            <person name="Zhang W."/>
            <person name="Yang X."/>
            <person name="Jeffery I.B."/>
            <person name="Cooney J.C."/>
            <person name="Kagawa T.F."/>
            <person name="Liu W."/>
            <person name="Song Y."/>
            <person name="Salvetti E."/>
            <person name="Wrobel A."/>
            <person name="Rasinkangas P."/>
            <person name="Parkhill J."/>
            <person name="Rea M.C."/>
            <person name="O'Sullivan O."/>
            <person name="Ritari J."/>
            <person name="Douillard F.P."/>
            <person name="Paul Ross R."/>
            <person name="Yang R."/>
            <person name="Briner A.E."/>
            <person name="Felis G.E."/>
            <person name="de Vos W.M."/>
            <person name="Barrangou R."/>
            <person name="Klaenhammer T.R."/>
            <person name="Caufield P.W."/>
            <person name="Cui Y."/>
            <person name="Zhang H."/>
            <person name="O'Toole P.W."/>
        </authorList>
    </citation>
    <scope>NUCLEOTIDE SEQUENCE [LARGE SCALE GENOMIC DNA]</scope>
    <source>
        <strain evidence="4 5">DSM 4864</strain>
    </source>
</reference>
<gene>
    <name evidence="4" type="ORF">FC49_GL001639</name>
</gene>
<feature type="coiled-coil region" evidence="2">
    <location>
        <begin position="211"/>
        <end position="238"/>
    </location>
</feature>
<name>A0A0R1W7T8_9LACO</name>
<comment type="similarity">
    <text evidence="1">Belongs to the IS150/IS1296 orfA family.</text>
</comment>
<protein>
    <recommendedName>
        <fullName evidence="3">Insertion element IS150 protein InsJ-like helix-turn-helix domain-containing protein</fullName>
    </recommendedName>
</protein>
<dbReference type="PANTHER" id="PTHR33795">
    <property type="entry name" value="INSERTION ELEMENT IS150 PROTEIN INSJ"/>
    <property type="match status" value="1"/>
</dbReference>
<feature type="domain" description="Insertion element IS150 protein InsJ-like helix-turn-helix" evidence="3">
    <location>
        <begin position="149"/>
        <end position="201"/>
    </location>
</feature>
<proteinExistence type="inferred from homology"/>
<evidence type="ECO:0000313" key="5">
    <source>
        <dbReference type="Proteomes" id="UP000050973"/>
    </source>
</evidence>
<dbReference type="AlphaFoldDB" id="A0A0R1W7T8"/>
<dbReference type="Pfam" id="PF13518">
    <property type="entry name" value="HTH_28"/>
    <property type="match status" value="1"/>
</dbReference>
<keyword evidence="2" id="KW-0175">Coiled coil</keyword>
<evidence type="ECO:0000259" key="3">
    <source>
        <dbReference type="Pfam" id="PF13518"/>
    </source>
</evidence>
<dbReference type="InterPro" id="IPR052057">
    <property type="entry name" value="IS150/IS1296_orfA-like"/>
</dbReference>
<evidence type="ECO:0000256" key="1">
    <source>
        <dbReference type="ARBA" id="ARBA00038232"/>
    </source>
</evidence>